<organism evidence="2">
    <name type="scientific">Mustela putorius furo</name>
    <name type="common">European domestic ferret</name>
    <name type="synonym">Mustela furo</name>
    <dbReference type="NCBI Taxonomy" id="9669"/>
    <lineage>
        <taxon>Eukaryota</taxon>
        <taxon>Metazoa</taxon>
        <taxon>Chordata</taxon>
        <taxon>Craniata</taxon>
        <taxon>Vertebrata</taxon>
        <taxon>Euteleostomi</taxon>
        <taxon>Mammalia</taxon>
        <taxon>Eutheria</taxon>
        <taxon>Laurasiatheria</taxon>
        <taxon>Carnivora</taxon>
        <taxon>Caniformia</taxon>
        <taxon>Musteloidea</taxon>
        <taxon>Mustelidae</taxon>
        <taxon>Mustelinae</taxon>
        <taxon>Mustela</taxon>
    </lineage>
</organism>
<reference evidence="2" key="1">
    <citation type="submission" date="2024-06" db="UniProtKB">
        <authorList>
            <consortium name="Ensembl"/>
        </authorList>
    </citation>
    <scope>IDENTIFICATION</scope>
</reference>
<feature type="region of interest" description="Disordered" evidence="1">
    <location>
        <begin position="36"/>
        <end position="79"/>
    </location>
</feature>
<accession>M3YGN7</accession>
<dbReference type="AlphaFoldDB" id="M3YGN7"/>
<name>M3YGN7_MUSPF</name>
<sequence>MTEASSHVDSHRAGAQPKSAQEKLCSVHAAQMCPVRSRQRREVGARTARRGKAAAPPPFEHRAQLGDELPRNKSKGRVR</sequence>
<evidence type="ECO:0000313" key="2">
    <source>
        <dbReference type="Ensembl" id="ENSMPUP00000010494.1"/>
    </source>
</evidence>
<feature type="compositionally biased region" description="Basic and acidic residues" evidence="1">
    <location>
        <begin position="1"/>
        <end position="12"/>
    </location>
</feature>
<feature type="region of interest" description="Disordered" evidence="1">
    <location>
        <begin position="1"/>
        <end position="23"/>
    </location>
</feature>
<feature type="compositionally biased region" description="Basic and acidic residues" evidence="1">
    <location>
        <begin position="59"/>
        <end position="71"/>
    </location>
</feature>
<dbReference type="HOGENOM" id="CLU_2605431_0_0_1"/>
<evidence type="ECO:0000256" key="1">
    <source>
        <dbReference type="SAM" id="MobiDB-lite"/>
    </source>
</evidence>
<dbReference type="Ensembl" id="ENSMPUT00000010663.1">
    <property type="protein sequence ID" value="ENSMPUP00000010494.1"/>
    <property type="gene ID" value="ENSMPUG00000010572.1"/>
</dbReference>
<dbReference type="EMBL" id="AEYP01058689">
    <property type="status" value="NOT_ANNOTATED_CDS"/>
    <property type="molecule type" value="Genomic_DNA"/>
</dbReference>
<dbReference type="InParanoid" id="M3YGN7"/>
<protein>
    <submittedName>
        <fullName evidence="2">Uncharacterized protein</fullName>
    </submittedName>
</protein>
<proteinExistence type="predicted"/>